<proteinExistence type="predicted"/>
<sequence length="164" mass="17851">MQALLHRLHRLDALVLTSEAVPDKEILPYLRNVASLAQQAAADYSCASILAGQGSEADDLGDDQVVWLGPGDFQRPENILAAMGLDTDTEIHRISLTQHGLPPTLHVTGPNTALDKWGEEMERLEDRYCFRISVPQESQVLFFLAGSLPSSDWVVLVGAGVSSD</sequence>
<name>A0A5C3KXV0_COPMA</name>
<accession>A0A5C3KXV0</accession>
<protein>
    <submittedName>
        <fullName evidence="1">Uncharacterized protein</fullName>
    </submittedName>
</protein>
<keyword evidence="2" id="KW-1185">Reference proteome</keyword>
<gene>
    <name evidence="1" type="ORF">FA15DRAFT_668352</name>
</gene>
<evidence type="ECO:0000313" key="1">
    <source>
        <dbReference type="EMBL" id="TFK25479.1"/>
    </source>
</evidence>
<dbReference type="OrthoDB" id="10261040at2759"/>
<dbReference type="EMBL" id="ML210185">
    <property type="protein sequence ID" value="TFK25479.1"/>
    <property type="molecule type" value="Genomic_DNA"/>
</dbReference>
<dbReference type="Proteomes" id="UP000307440">
    <property type="component" value="Unassembled WGS sequence"/>
</dbReference>
<dbReference type="AlphaFoldDB" id="A0A5C3KXV0"/>
<organism evidence="1 2">
    <name type="scientific">Coprinopsis marcescibilis</name>
    <name type="common">Agaric fungus</name>
    <name type="synonym">Psathyrella marcescibilis</name>
    <dbReference type="NCBI Taxonomy" id="230819"/>
    <lineage>
        <taxon>Eukaryota</taxon>
        <taxon>Fungi</taxon>
        <taxon>Dikarya</taxon>
        <taxon>Basidiomycota</taxon>
        <taxon>Agaricomycotina</taxon>
        <taxon>Agaricomycetes</taxon>
        <taxon>Agaricomycetidae</taxon>
        <taxon>Agaricales</taxon>
        <taxon>Agaricineae</taxon>
        <taxon>Psathyrellaceae</taxon>
        <taxon>Coprinopsis</taxon>
    </lineage>
</organism>
<reference evidence="1 2" key="1">
    <citation type="journal article" date="2019" name="Nat. Ecol. Evol.">
        <title>Megaphylogeny resolves global patterns of mushroom evolution.</title>
        <authorList>
            <person name="Varga T."/>
            <person name="Krizsan K."/>
            <person name="Foldi C."/>
            <person name="Dima B."/>
            <person name="Sanchez-Garcia M."/>
            <person name="Sanchez-Ramirez S."/>
            <person name="Szollosi G.J."/>
            <person name="Szarkandi J.G."/>
            <person name="Papp V."/>
            <person name="Albert L."/>
            <person name="Andreopoulos W."/>
            <person name="Angelini C."/>
            <person name="Antonin V."/>
            <person name="Barry K.W."/>
            <person name="Bougher N.L."/>
            <person name="Buchanan P."/>
            <person name="Buyck B."/>
            <person name="Bense V."/>
            <person name="Catcheside P."/>
            <person name="Chovatia M."/>
            <person name="Cooper J."/>
            <person name="Damon W."/>
            <person name="Desjardin D."/>
            <person name="Finy P."/>
            <person name="Geml J."/>
            <person name="Haridas S."/>
            <person name="Hughes K."/>
            <person name="Justo A."/>
            <person name="Karasinski D."/>
            <person name="Kautmanova I."/>
            <person name="Kiss B."/>
            <person name="Kocsube S."/>
            <person name="Kotiranta H."/>
            <person name="LaButti K.M."/>
            <person name="Lechner B.E."/>
            <person name="Liimatainen K."/>
            <person name="Lipzen A."/>
            <person name="Lukacs Z."/>
            <person name="Mihaltcheva S."/>
            <person name="Morgado L.N."/>
            <person name="Niskanen T."/>
            <person name="Noordeloos M.E."/>
            <person name="Ohm R.A."/>
            <person name="Ortiz-Santana B."/>
            <person name="Ovrebo C."/>
            <person name="Racz N."/>
            <person name="Riley R."/>
            <person name="Savchenko A."/>
            <person name="Shiryaev A."/>
            <person name="Soop K."/>
            <person name="Spirin V."/>
            <person name="Szebenyi C."/>
            <person name="Tomsovsky M."/>
            <person name="Tulloss R.E."/>
            <person name="Uehling J."/>
            <person name="Grigoriev I.V."/>
            <person name="Vagvolgyi C."/>
            <person name="Papp T."/>
            <person name="Martin F.M."/>
            <person name="Miettinen O."/>
            <person name="Hibbett D.S."/>
            <person name="Nagy L.G."/>
        </authorList>
    </citation>
    <scope>NUCLEOTIDE SEQUENCE [LARGE SCALE GENOMIC DNA]</scope>
    <source>
        <strain evidence="1 2">CBS 121175</strain>
    </source>
</reference>
<evidence type="ECO:0000313" key="2">
    <source>
        <dbReference type="Proteomes" id="UP000307440"/>
    </source>
</evidence>